<evidence type="ECO:0000256" key="1">
    <source>
        <dbReference type="ARBA" id="ARBA00004418"/>
    </source>
</evidence>
<dbReference type="Pfam" id="PF16822">
    <property type="entry name" value="ALGX"/>
    <property type="match status" value="1"/>
</dbReference>
<evidence type="ECO:0000256" key="2">
    <source>
        <dbReference type="ARBA" id="ARBA00005182"/>
    </source>
</evidence>
<dbReference type="UniPathway" id="UPA00286"/>
<accession>A0A5M6IXI7</accession>
<keyword evidence="10" id="KW-1185">Reference proteome</keyword>
<reference evidence="9 10" key="1">
    <citation type="submission" date="2019-09" db="EMBL/GenBank/DDBJ databases">
        <title>Genome sequence of Rhodovastum atsumiense, a diverse member of the Acetobacteraceae family of non-sulfur purple photosynthetic bacteria.</title>
        <authorList>
            <person name="Meyer T."/>
            <person name="Kyndt J."/>
        </authorList>
    </citation>
    <scope>NUCLEOTIDE SEQUENCE [LARGE SCALE GENOMIC DNA]</scope>
    <source>
        <strain evidence="9 10">DSM 21279</strain>
    </source>
</reference>
<dbReference type="SUPFAM" id="SSF52266">
    <property type="entry name" value="SGNH hydrolase"/>
    <property type="match status" value="1"/>
</dbReference>
<dbReference type="GO" id="GO:0042597">
    <property type="term" value="C:periplasmic space"/>
    <property type="evidence" value="ECO:0007669"/>
    <property type="project" value="UniProtKB-SubCell"/>
</dbReference>
<keyword evidence="6" id="KW-0016">Alginate biosynthesis</keyword>
<evidence type="ECO:0000256" key="5">
    <source>
        <dbReference type="ARBA" id="ARBA00022764"/>
    </source>
</evidence>
<dbReference type="OrthoDB" id="175771at2"/>
<proteinExistence type="predicted"/>
<dbReference type="RefSeq" id="WP_150039947.1">
    <property type="nucleotide sequence ID" value="NZ_OW485601.1"/>
</dbReference>
<gene>
    <name evidence="9" type="ORF">F1189_06690</name>
</gene>
<comment type="subcellular location">
    <subcellularLocation>
        <location evidence="1">Periplasm</location>
    </subcellularLocation>
</comment>
<evidence type="ECO:0000256" key="7">
    <source>
        <dbReference type="SAM" id="MobiDB-lite"/>
    </source>
</evidence>
<dbReference type="EMBL" id="VWPK01000008">
    <property type="protein sequence ID" value="KAA5613043.1"/>
    <property type="molecule type" value="Genomic_DNA"/>
</dbReference>
<evidence type="ECO:0000313" key="9">
    <source>
        <dbReference type="EMBL" id="KAA5613043.1"/>
    </source>
</evidence>
<organism evidence="9 10">
    <name type="scientific">Rhodovastum atsumiense</name>
    <dbReference type="NCBI Taxonomy" id="504468"/>
    <lineage>
        <taxon>Bacteria</taxon>
        <taxon>Pseudomonadati</taxon>
        <taxon>Pseudomonadota</taxon>
        <taxon>Alphaproteobacteria</taxon>
        <taxon>Acetobacterales</taxon>
        <taxon>Acetobacteraceae</taxon>
        <taxon>Rhodovastum</taxon>
    </lineage>
</organism>
<dbReference type="InterPro" id="IPR031811">
    <property type="entry name" value="ALGX/ALGJ_SGNH-like"/>
</dbReference>
<evidence type="ECO:0000313" key="10">
    <source>
        <dbReference type="Proteomes" id="UP000325255"/>
    </source>
</evidence>
<evidence type="ECO:0000256" key="4">
    <source>
        <dbReference type="ARBA" id="ARBA00022729"/>
    </source>
</evidence>
<sequence>MRRLASRLPVLLGAAVLVLPWLYLTWNTTVGELVPRLRFRTKNTIAGVLQEAAPQLSMQDILSYRFQRQISEAVGRLSPVYATAIRLKGQLYYQVLDTSPHPAVVIGRDRQLLQPIYLREYCARDLARFAPMAENWAIRLRQMQDFFTGRGQAFLYVITPSKVALYPQVIPRSYSCPSGAEDRVGKMRLWRAALERHGVRFLDGVAVVTAARDAGAPALFPRGGIHWNWLGAALVAQALTEAVNRSEGAAFLTPFRWDVRMSDRPRDSDRDVLDILNLAWPDDRYPVPELTYHADPPALCRPARIAEIGGSFLFRMNEVLARVACPPVIDMWFYWKNKHLRYPPVDGRTQAVDPQKRRELLDAAELVIFEENETLAAASEHGPELLAAIEALRRDAVASSAGRVPGADATLSRAPDGGAGGQGAAMSLP</sequence>
<keyword evidence="5" id="KW-0574">Periplasm</keyword>
<evidence type="ECO:0000259" key="8">
    <source>
        <dbReference type="Pfam" id="PF16822"/>
    </source>
</evidence>
<evidence type="ECO:0000256" key="3">
    <source>
        <dbReference type="ARBA" id="ARBA00022679"/>
    </source>
</evidence>
<feature type="domain" description="AlgX/AlgJ SGNH hydrolase-like" evidence="8">
    <location>
        <begin position="117"/>
        <end position="249"/>
    </location>
</feature>
<protein>
    <recommendedName>
        <fullName evidence="8">AlgX/AlgJ SGNH hydrolase-like domain-containing protein</fullName>
    </recommendedName>
</protein>
<keyword evidence="3" id="KW-0808">Transferase</keyword>
<dbReference type="GO" id="GO:0042121">
    <property type="term" value="P:alginic acid biosynthetic process"/>
    <property type="evidence" value="ECO:0007669"/>
    <property type="project" value="UniProtKB-UniPathway"/>
</dbReference>
<comment type="pathway">
    <text evidence="2">Glycan biosynthesis; alginate biosynthesis.</text>
</comment>
<feature type="region of interest" description="Disordered" evidence="7">
    <location>
        <begin position="404"/>
        <end position="429"/>
    </location>
</feature>
<keyword evidence="4" id="KW-0732">Signal</keyword>
<dbReference type="Proteomes" id="UP000325255">
    <property type="component" value="Unassembled WGS sequence"/>
</dbReference>
<dbReference type="GO" id="GO:0016740">
    <property type="term" value="F:transferase activity"/>
    <property type="evidence" value="ECO:0007669"/>
    <property type="project" value="UniProtKB-KW"/>
</dbReference>
<comment type="caution">
    <text evidence="9">The sequence shown here is derived from an EMBL/GenBank/DDBJ whole genome shotgun (WGS) entry which is preliminary data.</text>
</comment>
<dbReference type="AlphaFoldDB" id="A0A5M6IXI7"/>
<evidence type="ECO:0000256" key="6">
    <source>
        <dbReference type="ARBA" id="ARBA00022841"/>
    </source>
</evidence>
<name>A0A5M6IXI7_9PROT</name>